<dbReference type="PROSITE" id="PS00379">
    <property type="entry name" value="CDP_ALCOHOL_P_TRANSF"/>
    <property type="match status" value="1"/>
</dbReference>
<accession>A0A0C2XTS6</accession>
<dbReference type="EMBL" id="KN824280">
    <property type="protein sequence ID" value="KIM32302.1"/>
    <property type="molecule type" value="Genomic_DNA"/>
</dbReference>
<dbReference type="GO" id="GO:0016780">
    <property type="term" value="F:phosphotransferase activity, for other substituted phosphate groups"/>
    <property type="evidence" value="ECO:0007669"/>
    <property type="project" value="InterPro"/>
</dbReference>
<evidence type="ECO:0000256" key="1">
    <source>
        <dbReference type="ARBA" id="ARBA00004370"/>
    </source>
</evidence>
<dbReference type="InterPro" id="IPR043130">
    <property type="entry name" value="CDP-OH_PTrfase_TM_dom"/>
</dbReference>
<dbReference type="GO" id="GO:0016020">
    <property type="term" value="C:membrane"/>
    <property type="evidence" value="ECO:0007669"/>
    <property type="project" value="UniProtKB-SubCell"/>
</dbReference>
<feature type="transmembrane region" description="Helical" evidence="6">
    <location>
        <begin position="332"/>
        <end position="350"/>
    </location>
</feature>
<dbReference type="PIRSF" id="PIRSF015665">
    <property type="entry name" value="CHOPT"/>
    <property type="match status" value="1"/>
</dbReference>
<dbReference type="AlphaFoldDB" id="A0A0C2XTS6"/>
<name>A0A0C2XTS6_SERVB</name>
<feature type="transmembrane region" description="Helical" evidence="6">
    <location>
        <begin position="45"/>
        <end position="65"/>
    </location>
</feature>
<dbReference type="PANTHER" id="PTHR10414">
    <property type="entry name" value="ETHANOLAMINEPHOSPHOTRANSFERASE"/>
    <property type="match status" value="1"/>
</dbReference>
<dbReference type="InterPro" id="IPR014472">
    <property type="entry name" value="CHOPT"/>
</dbReference>
<keyword evidence="4 6" id="KW-0472">Membrane</keyword>
<evidence type="ECO:0000256" key="6">
    <source>
        <dbReference type="SAM" id="Phobius"/>
    </source>
</evidence>
<keyword evidence="6" id="KW-1133">Transmembrane helix</keyword>
<keyword evidence="6" id="KW-0812">Transmembrane</keyword>
<evidence type="ECO:0000313" key="7">
    <source>
        <dbReference type="EMBL" id="KIM32302.1"/>
    </source>
</evidence>
<comment type="subcellular location">
    <subcellularLocation>
        <location evidence="1">Membrane</location>
    </subcellularLocation>
</comment>
<dbReference type="PANTHER" id="PTHR10414:SF37">
    <property type="entry name" value="BB IN A BOXCAR, ISOFORM C"/>
    <property type="match status" value="1"/>
</dbReference>
<dbReference type="Gene3D" id="1.20.120.1760">
    <property type="match status" value="1"/>
</dbReference>
<feature type="transmembrane region" description="Helical" evidence="6">
    <location>
        <begin position="85"/>
        <end position="103"/>
    </location>
</feature>
<proteinExistence type="inferred from homology"/>
<comment type="similarity">
    <text evidence="2 5">Belongs to the CDP-alcohol phosphatidyltransferase class-I family.</text>
</comment>
<dbReference type="Proteomes" id="UP000054097">
    <property type="component" value="Unassembled WGS sequence"/>
</dbReference>
<feature type="transmembrane region" description="Helical" evidence="6">
    <location>
        <begin position="297"/>
        <end position="320"/>
    </location>
</feature>
<keyword evidence="3 5" id="KW-0808">Transferase</keyword>
<evidence type="ECO:0000313" key="8">
    <source>
        <dbReference type="Proteomes" id="UP000054097"/>
    </source>
</evidence>
<dbReference type="HOGENOM" id="CLU_035066_5_0_1"/>
<feature type="transmembrane region" description="Helical" evidence="6">
    <location>
        <begin position="365"/>
        <end position="386"/>
    </location>
</feature>
<dbReference type="STRING" id="933852.A0A0C2XTS6"/>
<dbReference type="InterPro" id="IPR000462">
    <property type="entry name" value="CDP-OH_P_trans"/>
</dbReference>
<evidence type="ECO:0000256" key="2">
    <source>
        <dbReference type="ARBA" id="ARBA00010441"/>
    </source>
</evidence>
<feature type="transmembrane region" description="Helical" evidence="6">
    <location>
        <begin position="231"/>
        <end position="251"/>
    </location>
</feature>
<gene>
    <name evidence="7" type="ORF">M408DRAFT_326908</name>
</gene>
<reference evidence="8" key="2">
    <citation type="submission" date="2015-01" db="EMBL/GenBank/DDBJ databases">
        <title>Evolutionary Origins and Diversification of the Mycorrhizal Mutualists.</title>
        <authorList>
            <consortium name="DOE Joint Genome Institute"/>
            <consortium name="Mycorrhizal Genomics Consortium"/>
            <person name="Kohler A."/>
            <person name="Kuo A."/>
            <person name="Nagy L.G."/>
            <person name="Floudas D."/>
            <person name="Copeland A."/>
            <person name="Barry K.W."/>
            <person name="Cichocki N."/>
            <person name="Veneault-Fourrey C."/>
            <person name="LaButti K."/>
            <person name="Lindquist E.A."/>
            <person name="Lipzen A."/>
            <person name="Lundell T."/>
            <person name="Morin E."/>
            <person name="Murat C."/>
            <person name="Riley R."/>
            <person name="Ohm R."/>
            <person name="Sun H."/>
            <person name="Tunlid A."/>
            <person name="Henrissat B."/>
            <person name="Grigoriev I.V."/>
            <person name="Hibbett D.S."/>
            <person name="Martin F."/>
        </authorList>
    </citation>
    <scope>NUCLEOTIDE SEQUENCE [LARGE SCALE GENOMIC DNA]</scope>
    <source>
        <strain evidence="8">MAFF 305830</strain>
    </source>
</reference>
<evidence type="ECO:0000256" key="3">
    <source>
        <dbReference type="ARBA" id="ARBA00022679"/>
    </source>
</evidence>
<evidence type="ECO:0000256" key="4">
    <source>
        <dbReference type="ARBA" id="ARBA00023136"/>
    </source>
</evidence>
<reference evidence="7 8" key="1">
    <citation type="submission" date="2014-04" db="EMBL/GenBank/DDBJ databases">
        <authorList>
            <consortium name="DOE Joint Genome Institute"/>
            <person name="Kuo A."/>
            <person name="Zuccaro A."/>
            <person name="Kohler A."/>
            <person name="Nagy L.G."/>
            <person name="Floudas D."/>
            <person name="Copeland A."/>
            <person name="Barry K.W."/>
            <person name="Cichocki N."/>
            <person name="Veneault-Fourrey C."/>
            <person name="LaButti K."/>
            <person name="Lindquist E.A."/>
            <person name="Lipzen A."/>
            <person name="Lundell T."/>
            <person name="Morin E."/>
            <person name="Murat C."/>
            <person name="Sun H."/>
            <person name="Tunlid A."/>
            <person name="Henrissat B."/>
            <person name="Grigoriev I.V."/>
            <person name="Hibbett D.S."/>
            <person name="Martin F."/>
            <person name="Nordberg H.P."/>
            <person name="Cantor M.N."/>
            <person name="Hua S.X."/>
        </authorList>
    </citation>
    <scope>NUCLEOTIDE SEQUENCE [LARGE SCALE GENOMIC DNA]</scope>
    <source>
        <strain evidence="7 8">MAFF 305830</strain>
    </source>
</reference>
<dbReference type="OrthoDB" id="196717at2759"/>
<dbReference type="InterPro" id="IPR048254">
    <property type="entry name" value="CDP_ALCOHOL_P_TRANSF_CS"/>
</dbReference>
<keyword evidence="8" id="KW-1185">Reference proteome</keyword>
<sequence length="422" mass="47660">MGYISRPALVKLRDYKYSGTDKSITSRLILTPYWSWLVTLVPKTVAPNTITLTGLSLVFMNILTLLYYDPLYLAEKDGASGPPNWMYWVWGVSLFLYQSLDAIDGKQARRTGMAGPLGEMFDHGCDAINTSLEVVLASRALNLARSRWTVSSQLAAVANFYLTTWEEYHTGTLYLGVFNGPTEGILLIVGIYFITAIYGTTVWDKDVFETLGLTKIKILTDNLPHYRFNEAFMAFGAVGVAFNVVTSYTNVYKHEKAQGRSVLLPIIRLLPLVISCSLNVLWLSYPTYNDSQIIHSSIFVPFLFAWGLQFAHQVGLMILAHVTSQPFPIFDAMWLWTGLLAADLNAEWLFDKPPFFQTTPERRALAVYATLLISIVSYGRFVYLVINDITEFLGIACFTVRKRDKEGHWEDAKKVDAQKKDL</sequence>
<protein>
    <submittedName>
        <fullName evidence="7">Uncharacterized protein</fullName>
    </submittedName>
</protein>
<feature type="transmembrane region" description="Helical" evidence="6">
    <location>
        <begin position="184"/>
        <end position="203"/>
    </location>
</feature>
<organism evidence="7 8">
    <name type="scientific">Serendipita vermifera MAFF 305830</name>
    <dbReference type="NCBI Taxonomy" id="933852"/>
    <lineage>
        <taxon>Eukaryota</taxon>
        <taxon>Fungi</taxon>
        <taxon>Dikarya</taxon>
        <taxon>Basidiomycota</taxon>
        <taxon>Agaricomycotina</taxon>
        <taxon>Agaricomycetes</taxon>
        <taxon>Sebacinales</taxon>
        <taxon>Serendipitaceae</taxon>
        <taxon>Serendipita</taxon>
    </lineage>
</organism>
<dbReference type="GO" id="GO:0008654">
    <property type="term" value="P:phospholipid biosynthetic process"/>
    <property type="evidence" value="ECO:0007669"/>
    <property type="project" value="InterPro"/>
</dbReference>
<dbReference type="Pfam" id="PF01066">
    <property type="entry name" value="CDP-OH_P_transf"/>
    <property type="match status" value="1"/>
</dbReference>
<evidence type="ECO:0000256" key="5">
    <source>
        <dbReference type="RuleBase" id="RU003750"/>
    </source>
</evidence>
<feature type="transmembrane region" description="Helical" evidence="6">
    <location>
        <begin position="263"/>
        <end position="285"/>
    </location>
</feature>